<dbReference type="InterPro" id="IPR044215">
    <property type="entry name" value="PIG-H"/>
</dbReference>
<evidence type="ECO:0000256" key="4">
    <source>
        <dbReference type="SAM" id="Phobius"/>
    </source>
</evidence>
<feature type="domain" description="Phosphatidylinositol N-acetylglucosaminyltransferase subunit H conserved" evidence="5">
    <location>
        <begin position="192"/>
        <end position="259"/>
    </location>
</feature>
<sequence>MLTNAPQLHVRRPSPTTAEFTVTTCPPPTLSLRILLGLVFVIRLLLGISVLLVLYSTWTLSPFYHQHHHHNYNHPHNPMGIATATPTATSTTFLLHDHRHIDTAKTAGTTISISIPAQDAAEADPVDDATANPAPTTLYTTEWVPYLARAAHLSRPGQAAHRVAASLPAHAVVALCAGVVYVTTLRIHTTESLLVLRGLGVQTSSIGGSYLAGWRAGTRFIPTEKIRDVLINEAFRGFAVRYYLVVVVDGEEDVVVVFPRLLPGRRVVEAVWRGVRGCLWEPDGSVPVSKRWDEKGQLG</sequence>
<comment type="caution">
    <text evidence="6">The sequence shown here is derived from an EMBL/GenBank/DDBJ whole genome shotgun (WGS) entry which is preliminary data.</text>
</comment>
<keyword evidence="7" id="KW-1185">Reference proteome</keyword>
<proteinExistence type="inferred from homology"/>
<comment type="similarity">
    <text evidence="2">Belongs to the PIGH family.</text>
</comment>
<evidence type="ECO:0000313" key="7">
    <source>
        <dbReference type="Proteomes" id="UP001583177"/>
    </source>
</evidence>
<organism evidence="6 7">
    <name type="scientific">Diaporthe australafricana</name>
    <dbReference type="NCBI Taxonomy" id="127596"/>
    <lineage>
        <taxon>Eukaryota</taxon>
        <taxon>Fungi</taxon>
        <taxon>Dikarya</taxon>
        <taxon>Ascomycota</taxon>
        <taxon>Pezizomycotina</taxon>
        <taxon>Sordariomycetes</taxon>
        <taxon>Sordariomycetidae</taxon>
        <taxon>Diaporthales</taxon>
        <taxon>Diaporthaceae</taxon>
        <taxon>Diaporthe</taxon>
    </lineage>
</organism>
<dbReference type="InterPro" id="IPR019328">
    <property type="entry name" value="PIGH-H_dom"/>
</dbReference>
<feature type="region of interest" description="Disordered" evidence="3">
    <location>
        <begin position="1"/>
        <end position="20"/>
    </location>
</feature>
<evidence type="ECO:0000313" key="6">
    <source>
        <dbReference type="EMBL" id="KAL1865189.1"/>
    </source>
</evidence>
<evidence type="ECO:0000256" key="2">
    <source>
        <dbReference type="ARBA" id="ARBA00009610"/>
    </source>
</evidence>
<evidence type="ECO:0000256" key="1">
    <source>
        <dbReference type="ARBA" id="ARBA00004687"/>
    </source>
</evidence>
<dbReference type="Pfam" id="PF10181">
    <property type="entry name" value="PIG-H"/>
    <property type="match status" value="1"/>
</dbReference>
<name>A0ABR3WNU4_9PEZI</name>
<dbReference type="PANTHER" id="PTHR15231">
    <property type="entry name" value="PHOSPHATIDYLINOSITOL N-ACETYLGLUCOSAMINYLTRANSFERASE SUBUNIT H"/>
    <property type="match status" value="1"/>
</dbReference>
<dbReference type="EMBL" id="JAWRVE010000063">
    <property type="protein sequence ID" value="KAL1865189.1"/>
    <property type="molecule type" value="Genomic_DNA"/>
</dbReference>
<dbReference type="PANTHER" id="PTHR15231:SF1">
    <property type="entry name" value="PHOSPHATIDYLINOSITOL N-ACETYLGLUCOSAMINYLTRANSFERASE SUBUNIT H"/>
    <property type="match status" value="1"/>
</dbReference>
<comment type="pathway">
    <text evidence="1">Glycolipid biosynthesis; glycosylphosphatidylinositol-anchor biosynthesis.</text>
</comment>
<accession>A0ABR3WNU4</accession>
<dbReference type="Proteomes" id="UP001583177">
    <property type="component" value="Unassembled WGS sequence"/>
</dbReference>
<feature type="transmembrane region" description="Helical" evidence="4">
    <location>
        <begin position="34"/>
        <end position="55"/>
    </location>
</feature>
<gene>
    <name evidence="6" type="ORF">Daus18300_007316</name>
</gene>
<keyword evidence="4" id="KW-0812">Transmembrane</keyword>
<reference evidence="6 7" key="1">
    <citation type="journal article" date="2024" name="IMA Fungus">
        <title>IMA Genome - F19 : A genome assembly and annotation guide to empower mycologists, including annotated draft genome sequences of Ceratocystis pirilliformis, Diaporthe australafricana, Fusarium ophioides, Paecilomyces lecythidis, and Sporothrix stenoceras.</title>
        <authorList>
            <person name="Aylward J."/>
            <person name="Wilson A.M."/>
            <person name="Visagie C.M."/>
            <person name="Spraker J."/>
            <person name="Barnes I."/>
            <person name="Buitendag C."/>
            <person name="Ceriani C."/>
            <person name="Del Mar Angel L."/>
            <person name="du Plessis D."/>
            <person name="Fuchs T."/>
            <person name="Gasser K."/>
            <person name="Kramer D."/>
            <person name="Li W."/>
            <person name="Munsamy K."/>
            <person name="Piso A."/>
            <person name="Price J.L."/>
            <person name="Sonnekus B."/>
            <person name="Thomas C."/>
            <person name="van der Nest A."/>
            <person name="van Dijk A."/>
            <person name="van Heerden A."/>
            <person name="van Vuuren N."/>
            <person name="Yilmaz N."/>
            <person name="Duong T.A."/>
            <person name="van der Merwe N.A."/>
            <person name="Wingfield M.J."/>
            <person name="Wingfield B.D."/>
        </authorList>
    </citation>
    <scope>NUCLEOTIDE SEQUENCE [LARGE SCALE GENOMIC DNA]</scope>
    <source>
        <strain evidence="6 7">CMW 18300</strain>
    </source>
</reference>
<keyword evidence="4" id="KW-1133">Transmembrane helix</keyword>
<protein>
    <recommendedName>
        <fullName evidence="5">Phosphatidylinositol N-acetylglucosaminyltransferase subunit H conserved domain-containing protein</fullName>
    </recommendedName>
</protein>
<keyword evidence="4" id="KW-0472">Membrane</keyword>
<evidence type="ECO:0000259" key="5">
    <source>
        <dbReference type="Pfam" id="PF10181"/>
    </source>
</evidence>
<evidence type="ECO:0000256" key="3">
    <source>
        <dbReference type="SAM" id="MobiDB-lite"/>
    </source>
</evidence>